<keyword evidence="5" id="KW-1185">Reference proteome</keyword>
<evidence type="ECO:0000256" key="1">
    <source>
        <dbReference type="ARBA" id="ARBA00004173"/>
    </source>
</evidence>
<accession>A0A2P5I7L2</accession>
<dbReference type="Gene3D" id="3.10.450.240">
    <property type="match status" value="1"/>
</dbReference>
<evidence type="ECO:0000313" key="5">
    <source>
        <dbReference type="Proteomes" id="UP000094444"/>
    </source>
</evidence>
<reference evidence="4" key="1">
    <citation type="submission" date="2017-09" db="EMBL/GenBank/DDBJ databases">
        <title>Polyketide synthases of a Diaporthe helianthi virulent isolate.</title>
        <authorList>
            <person name="Baroncelli R."/>
        </authorList>
    </citation>
    <scope>NUCLEOTIDE SEQUENCE [LARGE SCALE GENOMIC DNA]</scope>
    <source>
        <strain evidence="4">7/96</strain>
    </source>
</reference>
<evidence type="ECO:0000256" key="3">
    <source>
        <dbReference type="ARBA" id="ARBA00023128"/>
    </source>
</evidence>
<organism evidence="4 5">
    <name type="scientific">Diaporthe helianthi</name>
    <dbReference type="NCBI Taxonomy" id="158607"/>
    <lineage>
        <taxon>Eukaryota</taxon>
        <taxon>Fungi</taxon>
        <taxon>Dikarya</taxon>
        <taxon>Ascomycota</taxon>
        <taxon>Pezizomycotina</taxon>
        <taxon>Sordariomycetes</taxon>
        <taxon>Sordariomycetidae</taxon>
        <taxon>Diaporthales</taxon>
        <taxon>Diaporthaceae</taxon>
        <taxon>Diaporthe</taxon>
    </lineage>
</organism>
<dbReference type="GO" id="GO:0005739">
    <property type="term" value="C:mitochondrion"/>
    <property type="evidence" value="ECO:0007669"/>
    <property type="project" value="UniProtKB-SubCell"/>
</dbReference>
<evidence type="ECO:0008006" key="6">
    <source>
        <dbReference type="Google" id="ProtNLM"/>
    </source>
</evidence>
<name>A0A2P5I7L2_DIAHE</name>
<dbReference type="EMBL" id="MAVT02000181">
    <property type="protein sequence ID" value="POS78498.1"/>
    <property type="molecule type" value="Genomic_DNA"/>
</dbReference>
<gene>
    <name evidence="4" type="ORF">DHEL01_v203104</name>
</gene>
<dbReference type="InParanoid" id="A0A2P5I7L2"/>
<evidence type="ECO:0000256" key="2">
    <source>
        <dbReference type="ARBA" id="ARBA00022946"/>
    </source>
</evidence>
<keyword evidence="2" id="KW-0809">Transit peptide</keyword>
<dbReference type="PANTHER" id="PTHR28554">
    <property type="entry name" value="39S RIBOSOMAL PROTEIN L45, MITOCHONDRIAL"/>
    <property type="match status" value="1"/>
</dbReference>
<dbReference type="Proteomes" id="UP000094444">
    <property type="component" value="Unassembled WGS sequence"/>
</dbReference>
<dbReference type="OrthoDB" id="19619at2759"/>
<keyword evidence="3" id="KW-0496">Mitochondrion</keyword>
<proteinExistence type="predicted"/>
<evidence type="ECO:0000313" key="4">
    <source>
        <dbReference type="EMBL" id="POS78498.1"/>
    </source>
</evidence>
<protein>
    <recommendedName>
        <fullName evidence="6">Tim44-like domain-containing protein</fullName>
    </recommendedName>
</protein>
<comment type="subcellular location">
    <subcellularLocation>
        <location evidence="1">Mitochondrion</location>
    </subcellularLocation>
</comment>
<comment type="caution">
    <text evidence="4">The sequence shown here is derived from an EMBL/GenBank/DDBJ whole genome shotgun (WGS) entry which is preliminary data.</text>
</comment>
<dbReference type="AlphaFoldDB" id="A0A2P5I7L2"/>
<sequence length="326" mass="37665">MSATFRTRPRLLTSSRPVVAPSFMSGSRVHRAHLEQTRGKTYKIDASYRQGLASARKQMSQQQATSSVLKEIHAADNKQDIGSVAMLASRTIVPLPLSRRPRALKEFLRYHWELLKQRFVDRMLRLSHSWATKPAWNKKARLRSSNSEIISAAQSLHASMSYCLAKGGVAEKAQLAQICVPKLYRSLRSAIESRPRGKSYEWERVAETGWPWWPRVVDNKWTEADIGFNLMFRQAVVGIKSKQRLTELNARGERVSQKEMELLEYIVLWRQVDPVNMKQSDWQIYGTLEETSYEKLMEESDEMNLAQKKLAMKRLDTERRAIGVRK</sequence>
<dbReference type="STRING" id="158607.A0A2P5I7L2"/>
<dbReference type="InterPro" id="IPR051975">
    <property type="entry name" value="mtLSU_mL45"/>
</dbReference>
<dbReference type="PANTHER" id="PTHR28554:SF1">
    <property type="entry name" value="LARGE RIBOSOMAL SUBUNIT PROTEIN ML45"/>
    <property type="match status" value="1"/>
</dbReference>